<feature type="transmembrane region" description="Helical" evidence="5">
    <location>
        <begin position="113"/>
        <end position="134"/>
    </location>
</feature>
<comment type="subcellular location">
    <subcellularLocation>
        <location evidence="1">Membrane</location>
    </subcellularLocation>
</comment>
<keyword evidence="2 5" id="KW-0812">Transmembrane</keyword>
<dbReference type="EMBL" id="OU015567">
    <property type="protein sequence ID" value="CAG5113793.1"/>
    <property type="molecule type" value="Genomic_DNA"/>
</dbReference>
<reference evidence="7 8" key="1">
    <citation type="submission" date="2021-04" db="EMBL/GenBank/DDBJ databases">
        <authorList>
            <person name="Bliznina A."/>
        </authorList>
    </citation>
    <scope>NUCLEOTIDE SEQUENCE [LARGE SCALE GENOMIC DNA]</scope>
</reference>
<proteinExistence type="predicted"/>
<organism evidence="7 8">
    <name type="scientific">Oikopleura dioica</name>
    <name type="common">Tunicate</name>
    <dbReference type="NCBI Taxonomy" id="34765"/>
    <lineage>
        <taxon>Eukaryota</taxon>
        <taxon>Metazoa</taxon>
        <taxon>Chordata</taxon>
        <taxon>Tunicata</taxon>
        <taxon>Appendicularia</taxon>
        <taxon>Copelata</taxon>
        <taxon>Oikopleuridae</taxon>
        <taxon>Oikopleura</taxon>
    </lineage>
</organism>
<keyword evidence="4 5" id="KW-0472">Membrane</keyword>
<evidence type="ECO:0000256" key="2">
    <source>
        <dbReference type="ARBA" id="ARBA00022692"/>
    </source>
</evidence>
<gene>
    <name evidence="7" type="ORF">OKIOD_LOCUS16648</name>
</gene>
<evidence type="ECO:0000259" key="6">
    <source>
        <dbReference type="PROSITE" id="PS50262"/>
    </source>
</evidence>
<sequence>MSFSSEEYEYCYRNDLLNEKAANFGNGSFDEVISSIMKKKQYVDPNVIIYGLAAVFGISGSSTILYITLTEQIKRPSSIYLMVLSLDRVLAIVPMKSTKMINMLQNRRKTPGFAIVVCIFIWILSLLVVFPSILATRLERQYAGISWDCVQC</sequence>
<evidence type="ECO:0000313" key="7">
    <source>
        <dbReference type="EMBL" id="CAG5113793.1"/>
    </source>
</evidence>
<feature type="domain" description="G-protein coupled receptors family 1 profile" evidence="6">
    <location>
        <begin position="77"/>
        <end position="152"/>
    </location>
</feature>
<dbReference type="SUPFAM" id="SSF81321">
    <property type="entry name" value="Family A G protein-coupled receptor-like"/>
    <property type="match status" value="1"/>
</dbReference>
<evidence type="ECO:0000256" key="5">
    <source>
        <dbReference type="SAM" id="Phobius"/>
    </source>
</evidence>
<keyword evidence="8" id="KW-1185">Reference proteome</keyword>
<keyword evidence="3 5" id="KW-1133">Transmembrane helix</keyword>
<dbReference type="Gene3D" id="1.20.1070.10">
    <property type="entry name" value="Rhodopsin 7-helix transmembrane proteins"/>
    <property type="match status" value="1"/>
</dbReference>
<evidence type="ECO:0000256" key="3">
    <source>
        <dbReference type="ARBA" id="ARBA00022989"/>
    </source>
</evidence>
<protein>
    <submittedName>
        <fullName evidence="7">Oidioi.mRNA.OKI2018_I69.chr2.g7883.t1.cds</fullName>
    </submittedName>
</protein>
<name>A0ABN7T837_OIKDI</name>
<evidence type="ECO:0000256" key="4">
    <source>
        <dbReference type="ARBA" id="ARBA00023136"/>
    </source>
</evidence>
<accession>A0ABN7T837</accession>
<dbReference type="PROSITE" id="PS50262">
    <property type="entry name" value="G_PROTEIN_RECEP_F1_2"/>
    <property type="match status" value="1"/>
</dbReference>
<feature type="transmembrane region" description="Helical" evidence="5">
    <location>
        <begin position="47"/>
        <end position="69"/>
    </location>
</feature>
<dbReference type="Proteomes" id="UP001158576">
    <property type="component" value="Chromosome 2"/>
</dbReference>
<evidence type="ECO:0000313" key="8">
    <source>
        <dbReference type="Proteomes" id="UP001158576"/>
    </source>
</evidence>
<dbReference type="InterPro" id="IPR017452">
    <property type="entry name" value="GPCR_Rhodpsn_7TM"/>
</dbReference>
<evidence type="ECO:0000256" key="1">
    <source>
        <dbReference type="ARBA" id="ARBA00004370"/>
    </source>
</evidence>